<dbReference type="AlphaFoldDB" id="A0A0C1K3W6"/>
<evidence type="ECO:0000313" key="6">
    <source>
        <dbReference type="EMBL" id="KIC77635.1"/>
    </source>
</evidence>
<comment type="caution">
    <text evidence="6">The sequence shown here is derived from an EMBL/GenBank/DDBJ whole genome shotgun (WGS) entry which is preliminary data.</text>
</comment>
<dbReference type="InterPro" id="IPR009057">
    <property type="entry name" value="Homeodomain-like_sf"/>
</dbReference>
<keyword evidence="1" id="KW-0805">Transcription regulation</keyword>
<dbReference type="PRINTS" id="PR00455">
    <property type="entry name" value="HTHTETR"/>
</dbReference>
<organism evidence="6 7">
    <name type="scientific">Streptococcus constellatus</name>
    <dbReference type="NCBI Taxonomy" id="76860"/>
    <lineage>
        <taxon>Bacteria</taxon>
        <taxon>Bacillati</taxon>
        <taxon>Bacillota</taxon>
        <taxon>Bacilli</taxon>
        <taxon>Lactobacillales</taxon>
        <taxon>Streptococcaceae</taxon>
        <taxon>Streptococcus</taxon>
        <taxon>Streptococcus anginosus group</taxon>
    </lineage>
</organism>
<dbReference type="GO" id="GO:0003677">
    <property type="term" value="F:DNA binding"/>
    <property type="evidence" value="ECO:0007669"/>
    <property type="project" value="UniProtKB-UniRule"/>
</dbReference>
<dbReference type="PROSITE" id="PS50977">
    <property type="entry name" value="HTH_TETR_2"/>
    <property type="match status" value="1"/>
</dbReference>
<proteinExistence type="predicted"/>
<dbReference type="Pfam" id="PF00440">
    <property type="entry name" value="TetR_N"/>
    <property type="match status" value="1"/>
</dbReference>
<evidence type="ECO:0000256" key="4">
    <source>
        <dbReference type="PROSITE-ProRule" id="PRU00335"/>
    </source>
</evidence>
<protein>
    <submittedName>
        <fullName evidence="6">TetR family transcriptional regulator</fullName>
    </submittedName>
</protein>
<feature type="domain" description="HTH tetR-type" evidence="5">
    <location>
        <begin position="9"/>
        <end position="69"/>
    </location>
</feature>
<sequence>MKRERLTANERKLEIQNIALEVFTIKGYKNTSMHDLVQATGLSAGGLYHHYKSTSEILYDMMIRGCKYREDIIKKKISEIPKPLGIEVLAELIVDKALSSNTFVPIYVMFLQSMQEDETLQQLYKDIRDSNIRDFEQMLEENGCLKISKESWSLLNDLVNTFILGCETLGIREHLISQRHILKKMIIDVLIENREEV</sequence>
<evidence type="ECO:0000256" key="2">
    <source>
        <dbReference type="ARBA" id="ARBA00023125"/>
    </source>
</evidence>
<reference evidence="6 7" key="1">
    <citation type="submission" date="2014-12" db="EMBL/GenBank/DDBJ databases">
        <title>Partial genome sequence of Streptococcus constellatus KCOM 1650 (= ChDC B144).</title>
        <authorList>
            <person name="Kook J.-K."/>
            <person name="Park S.-N."/>
            <person name="Lim Y.K."/>
            <person name="Jo E."/>
        </authorList>
    </citation>
    <scope>NUCLEOTIDE SEQUENCE [LARGE SCALE GENOMIC DNA]</scope>
    <source>
        <strain evidence="6 7">KCOM 1650</strain>
    </source>
</reference>
<keyword evidence="3" id="KW-0804">Transcription</keyword>
<dbReference type="Proteomes" id="UP000031339">
    <property type="component" value="Unassembled WGS sequence"/>
</dbReference>
<evidence type="ECO:0000259" key="5">
    <source>
        <dbReference type="PROSITE" id="PS50977"/>
    </source>
</evidence>
<dbReference type="EMBL" id="JWIY01000003">
    <property type="protein sequence ID" value="KIC77635.1"/>
    <property type="molecule type" value="Genomic_DNA"/>
</dbReference>
<evidence type="ECO:0000313" key="7">
    <source>
        <dbReference type="Proteomes" id="UP000031339"/>
    </source>
</evidence>
<accession>A0A0C1K3W6</accession>
<dbReference type="SUPFAM" id="SSF46689">
    <property type="entry name" value="Homeodomain-like"/>
    <property type="match status" value="1"/>
</dbReference>
<name>A0A0C1K3W6_STRCV</name>
<dbReference type="OrthoDB" id="9814200at2"/>
<dbReference type="Gene3D" id="1.10.357.10">
    <property type="entry name" value="Tetracycline Repressor, domain 2"/>
    <property type="match status" value="1"/>
</dbReference>
<evidence type="ECO:0000256" key="1">
    <source>
        <dbReference type="ARBA" id="ARBA00023015"/>
    </source>
</evidence>
<evidence type="ECO:0000256" key="3">
    <source>
        <dbReference type="ARBA" id="ARBA00023163"/>
    </source>
</evidence>
<feature type="DNA-binding region" description="H-T-H motif" evidence="4">
    <location>
        <begin position="32"/>
        <end position="51"/>
    </location>
</feature>
<dbReference type="RefSeq" id="WP_017649257.1">
    <property type="nucleotide sequence ID" value="NZ_JALGPN010000003.1"/>
</dbReference>
<dbReference type="InterPro" id="IPR001647">
    <property type="entry name" value="HTH_TetR"/>
</dbReference>
<dbReference type="PANTHER" id="PTHR47506:SF1">
    <property type="entry name" value="HTH-TYPE TRANSCRIPTIONAL REGULATOR YJDC"/>
    <property type="match status" value="1"/>
</dbReference>
<dbReference type="PANTHER" id="PTHR47506">
    <property type="entry name" value="TRANSCRIPTIONAL REGULATORY PROTEIN"/>
    <property type="match status" value="1"/>
</dbReference>
<keyword evidence="2 4" id="KW-0238">DNA-binding</keyword>
<gene>
    <name evidence="6" type="ORF">RN79_08045</name>
</gene>